<name>A0A0R2GZT0_9LACO</name>
<sequence length="63" mass="7403">MRLNHHFYRQFNFWSYLVLLIVCTWSFFKVALLSFWGLVNGAVWLLCIVSLAQILLTPAAKKN</sequence>
<gene>
    <name evidence="2" type="ORF">IV41_GL000104</name>
</gene>
<dbReference type="PATRIC" id="fig|148604.4.peg.103"/>
<evidence type="ECO:0000256" key="1">
    <source>
        <dbReference type="SAM" id="Phobius"/>
    </source>
</evidence>
<organism evidence="2 3">
    <name type="scientific">Limosilactobacillus ingluviei</name>
    <dbReference type="NCBI Taxonomy" id="148604"/>
    <lineage>
        <taxon>Bacteria</taxon>
        <taxon>Bacillati</taxon>
        <taxon>Bacillota</taxon>
        <taxon>Bacilli</taxon>
        <taxon>Lactobacillales</taxon>
        <taxon>Lactobacillaceae</taxon>
        <taxon>Limosilactobacillus</taxon>
    </lineage>
</organism>
<accession>A0A0R2GZT0</accession>
<evidence type="ECO:0000313" key="2">
    <source>
        <dbReference type="EMBL" id="KRN45627.1"/>
    </source>
</evidence>
<keyword evidence="1" id="KW-1133">Transmembrane helix</keyword>
<keyword evidence="1" id="KW-0812">Transmembrane</keyword>
<dbReference type="STRING" id="1203076.GCA_000312405_01294"/>
<dbReference type="AlphaFoldDB" id="A0A0R2GZT0"/>
<feature type="transmembrane region" description="Helical" evidence="1">
    <location>
        <begin position="12"/>
        <end position="36"/>
    </location>
</feature>
<keyword evidence="1" id="KW-0472">Membrane</keyword>
<reference evidence="2 3" key="1">
    <citation type="journal article" date="2015" name="Genome Announc.">
        <title>Expanding the biotechnology potential of lactobacilli through comparative genomics of 213 strains and associated genera.</title>
        <authorList>
            <person name="Sun Z."/>
            <person name="Harris H.M."/>
            <person name="McCann A."/>
            <person name="Guo C."/>
            <person name="Argimon S."/>
            <person name="Zhang W."/>
            <person name="Yang X."/>
            <person name="Jeffery I.B."/>
            <person name="Cooney J.C."/>
            <person name="Kagawa T.F."/>
            <person name="Liu W."/>
            <person name="Song Y."/>
            <person name="Salvetti E."/>
            <person name="Wrobel A."/>
            <person name="Rasinkangas P."/>
            <person name="Parkhill J."/>
            <person name="Rea M.C."/>
            <person name="O'Sullivan O."/>
            <person name="Ritari J."/>
            <person name="Douillard F.P."/>
            <person name="Paul Ross R."/>
            <person name="Yang R."/>
            <person name="Briner A.E."/>
            <person name="Felis G.E."/>
            <person name="de Vos W.M."/>
            <person name="Barrangou R."/>
            <person name="Klaenhammer T.R."/>
            <person name="Caufield P.W."/>
            <person name="Cui Y."/>
            <person name="Zhang H."/>
            <person name="O'Toole P.W."/>
        </authorList>
    </citation>
    <scope>NUCLEOTIDE SEQUENCE [LARGE SCALE GENOMIC DNA]</scope>
    <source>
        <strain evidence="2 3">DSM 14792</strain>
    </source>
</reference>
<protein>
    <submittedName>
        <fullName evidence="2">Uncharacterized protein</fullName>
    </submittedName>
</protein>
<proteinExistence type="predicted"/>
<feature type="transmembrane region" description="Helical" evidence="1">
    <location>
        <begin position="42"/>
        <end position="60"/>
    </location>
</feature>
<comment type="caution">
    <text evidence="2">The sequence shown here is derived from an EMBL/GenBank/DDBJ whole genome shotgun (WGS) entry which is preliminary data.</text>
</comment>
<keyword evidence="3" id="KW-1185">Reference proteome</keyword>
<dbReference type="Proteomes" id="UP000051639">
    <property type="component" value="Unassembled WGS sequence"/>
</dbReference>
<evidence type="ECO:0000313" key="3">
    <source>
        <dbReference type="Proteomes" id="UP000051639"/>
    </source>
</evidence>
<dbReference type="EMBL" id="JQBA01000001">
    <property type="protein sequence ID" value="KRN45627.1"/>
    <property type="molecule type" value="Genomic_DNA"/>
</dbReference>